<keyword evidence="2" id="KW-1185">Reference proteome</keyword>
<evidence type="ECO:0000313" key="1">
    <source>
        <dbReference type="EMBL" id="GIJ70594.1"/>
    </source>
</evidence>
<dbReference type="AlphaFoldDB" id="A0A8J3ZUB0"/>
<comment type="caution">
    <text evidence="1">The sequence shown here is derived from an EMBL/GenBank/DDBJ whole genome shotgun (WGS) entry which is preliminary data.</text>
</comment>
<dbReference type="Proteomes" id="UP000635606">
    <property type="component" value="Unassembled WGS sequence"/>
</dbReference>
<dbReference type="EMBL" id="BOPH01000082">
    <property type="protein sequence ID" value="GIJ70594.1"/>
    <property type="molecule type" value="Genomic_DNA"/>
</dbReference>
<gene>
    <name evidence="1" type="ORF">Voc01_055110</name>
</gene>
<proteinExistence type="predicted"/>
<accession>A0A8J3ZUB0</accession>
<sequence length="101" mass="10955">MSERFVSRATRASRKFRSRRDPIVAGAGSILCPGGAICLEHLGCAQRTWLVVSGPARGQMWDDPRADCLDLRPVVGPGGSTSVNFAAWYLRWLDDAEHAAG</sequence>
<protein>
    <submittedName>
        <fullName evidence="1">Uncharacterized protein</fullName>
    </submittedName>
</protein>
<name>A0A8J3ZUB0_9ACTN</name>
<organism evidence="1 2">
    <name type="scientific">Virgisporangium ochraceum</name>
    <dbReference type="NCBI Taxonomy" id="65505"/>
    <lineage>
        <taxon>Bacteria</taxon>
        <taxon>Bacillati</taxon>
        <taxon>Actinomycetota</taxon>
        <taxon>Actinomycetes</taxon>
        <taxon>Micromonosporales</taxon>
        <taxon>Micromonosporaceae</taxon>
        <taxon>Virgisporangium</taxon>
    </lineage>
</organism>
<reference evidence="1" key="1">
    <citation type="submission" date="2021-01" db="EMBL/GenBank/DDBJ databases">
        <title>Whole genome shotgun sequence of Virgisporangium ochraceum NBRC 16418.</title>
        <authorList>
            <person name="Komaki H."/>
            <person name="Tamura T."/>
        </authorList>
    </citation>
    <scope>NUCLEOTIDE SEQUENCE</scope>
    <source>
        <strain evidence="1">NBRC 16418</strain>
    </source>
</reference>
<evidence type="ECO:0000313" key="2">
    <source>
        <dbReference type="Proteomes" id="UP000635606"/>
    </source>
</evidence>